<feature type="domain" description="DUF7674" evidence="1">
    <location>
        <begin position="11"/>
        <end position="106"/>
    </location>
</feature>
<organism evidence="2 3">
    <name type="scientific">Pinibacter aurantiacus</name>
    <dbReference type="NCBI Taxonomy" id="2851599"/>
    <lineage>
        <taxon>Bacteria</taxon>
        <taxon>Pseudomonadati</taxon>
        <taxon>Bacteroidota</taxon>
        <taxon>Chitinophagia</taxon>
        <taxon>Chitinophagales</taxon>
        <taxon>Chitinophagaceae</taxon>
        <taxon>Pinibacter</taxon>
    </lineage>
</organism>
<reference evidence="2" key="1">
    <citation type="submission" date="2021-06" db="EMBL/GenBank/DDBJ databases">
        <authorList>
            <person name="Huq M.A."/>
        </authorList>
    </citation>
    <scope>NUCLEOTIDE SEQUENCE</scope>
    <source>
        <strain evidence="2">MAH-26</strain>
    </source>
</reference>
<evidence type="ECO:0000313" key="2">
    <source>
        <dbReference type="EMBL" id="MBV4357243.1"/>
    </source>
</evidence>
<name>A0A9E2W4A6_9BACT</name>
<dbReference type="EMBL" id="JAHSPG010000003">
    <property type="protein sequence ID" value="MBV4357243.1"/>
    <property type="molecule type" value="Genomic_DNA"/>
</dbReference>
<keyword evidence="3" id="KW-1185">Reference proteome</keyword>
<gene>
    <name evidence="2" type="ORF">KTO63_08810</name>
</gene>
<dbReference type="InterPro" id="IPR056091">
    <property type="entry name" value="DUF7674"/>
</dbReference>
<dbReference type="Proteomes" id="UP000812270">
    <property type="component" value="Unassembled WGS sequence"/>
</dbReference>
<comment type="caution">
    <text evidence="2">The sequence shown here is derived from an EMBL/GenBank/DDBJ whole genome shotgun (WGS) entry which is preliminary data.</text>
</comment>
<evidence type="ECO:0000313" key="3">
    <source>
        <dbReference type="Proteomes" id="UP000812270"/>
    </source>
</evidence>
<accession>A0A9E2W4A6</accession>
<evidence type="ECO:0000259" key="1">
    <source>
        <dbReference type="Pfam" id="PF24722"/>
    </source>
</evidence>
<protein>
    <recommendedName>
        <fullName evidence="1">DUF7674 domain-containing protein</fullName>
    </recommendedName>
</protein>
<sequence>MITSKEANGLLLKSIPKITIKENGIEDAMLAFATYTRQSAQDCDISRIKKCMSVAQELYANGDAELKTLIERVYIPALKQAINRNCAEARLLQIYIPVGLYQLYVMQGFSRD</sequence>
<proteinExistence type="predicted"/>
<dbReference type="AlphaFoldDB" id="A0A9E2W4A6"/>
<dbReference type="Pfam" id="PF24722">
    <property type="entry name" value="DUF7674"/>
    <property type="match status" value="1"/>
</dbReference>
<dbReference type="RefSeq" id="WP_217790855.1">
    <property type="nucleotide sequence ID" value="NZ_JAHSPG010000003.1"/>
</dbReference>